<evidence type="ECO:0000313" key="2">
    <source>
        <dbReference type="Proteomes" id="UP000030993"/>
    </source>
</evidence>
<gene>
    <name evidence="1" type="ORF">NZ47_12090</name>
</gene>
<dbReference type="Proteomes" id="UP000030993">
    <property type="component" value="Unassembled WGS sequence"/>
</dbReference>
<dbReference type="RefSeq" id="WP_039211211.1">
    <property type="nucleotide sequence ID" value="NZ_JSCE01000220.1"/>
</dbReference>
<proteinExistence type="predicted"/>
<dbReference type="AlphaFoldDB" id="A0A0B2JQN6"/>
<dbReference type="EMBL" id="JSCE01000220">
    <property type="protein sequence ID" value="KHM50670.1"/>
    <property type="molecule type" value="Genomic_DNA"/>
</dbReference>
<protein>
    <submittedName>
        <fullName evidence="1">Uncharacterized protein</fullName>
    </submittedName>
</protein>
<evidence type="ECO:0000313" key="1">
    <source>
        <dbReference type="EMBL" id="KHM50670.1"/>
    </source>
</evidence>
<organism evidence="1 2">
    <name type="scientific">Anaerovibrio lipolyticus</name>
    <dbReference type="NCBI Taxonomy" id="82374"/>
    <lineage>
        <taxon>Bacteria</taxon>
        <taxon>Bacillati</taxon>
        <taxon>Bacillota</taxon>
        <taxon>Negativicutes</taxon>
        <taxon>Selenomonadales</taxon>
        <taxon>Selenomonadaceae</taxon>
        <taxon>Anaerovibrio</taxon>
    </lineage>
</organism>
<keyword evidence="2" id="KW-1185">Reference proteome</keyword>
<accession>A0A0B2JQN6</accession>
<dbReference type="STRING" id="82374.NZ47_12090"/>
<sequence>MTEKEILDDLASYFENGWADIIRQYNKYIENRYPFCEESCVDFVQSGFFEVFPYDQAEALSKYTGEEYSVDDEDIHTKYQKFVSKKIYGMISLDRHIDQAREEYEMTPELIDYYINYRSELNRPKDFRAELGLLVDKYDVSSDQLRSAIRSPEVKKSLSTDNVR</sequence>
<reference evidence="1 2" key="1">
    <citation type="journal article" date="2013" name="PLoS ONE">
        <title>Identification and characterization of three novel lipases belonging to families II and V from Anaerovibrio lipolyticus 5ST.</title>
        <authorList>
            <person name="Prive F."/>
            <person name="Kaderbhai N.N."/>
            <person name="Girdwood S."/>
            <person name="Worgan H.J."/>
            <person name="Pinloche E."/>
            <person name="Scollan N.D."/>
            <person name="Huws S.A."/>
            <person name="Newbold C.J."/>
        </authorList>
    </citation>
    <scope>NUCLEOTIDE SEQUENCE [LARGE SCALE GENOMIC DNA]</scope>
    <source>
        <strain evidence="1 2">5S</strain>
    </source>
</reference>
<comment type="caution">
    <text evidence="1">The sequence shown here is derived from an EMBL/GenBank/DDBJ whole genome shotgun (WGS) entry which is preliminary data.</text>
</comment>
<name>A0A0B2JQN6_9FIRM</name>